<evidence type="ECO:0000256" key="1">
    <source>
        <dbReference type="ARBA" id="ARBA00004150"/>
    </source>
</evidence>
<dbReference type="PROSITE" id="PS50909">
    <property type="entry name" value="GAT"/>
    <property type="match status" value="1"/>
</dbReference>
<dbReference type="InterPro" id="IPR027422">
    <property type="entry name" value="GGA1-3"/>
</dbReference>
<keyword evidence="7" id="KW-0653">Protein transport</keyword>
<dbReference type="InterPro" id="IPR004152">
    <property type="entry name" value="GAT_dom"/>
</dbReference>
<evidence type="ECO:0000256" key="7">
    <source>
        <dbReference type="ARBA" id="ARBA00022927"/>
    </source>
</evidence>
<dbReference type="Gene3D" id="2.60.40.1230">
    <property type="match status" value="1"/>
</dbReference>
<evidence type="ECO:0000256" key="3">
    <source>
        <dbReference type="ARBA" id="ARBA00008099"/>
    </source>
</evidence>
<sequence length="733" mass="80310">MAEDGESLESWLNKATNLSNRQEDWEYIIGFCDQINKELEGPQISVRLLAHKIQSPQEWEALQGLTVLEACMKNCGRRFHSEVGKFKFLNELIKVVSPKYLGERVSEKVRKKVIEMLYAWTVSLPDETKICEAYQMLKSQGIVLVDPEISADATLIPSPSPRPKNPVFDDERKSKRLSELLKSKKPEDLQEANRLIKNMVKEDEVRMQRTAKQKSTLEAVNNSVKLLNEMLAHFSPDNSTEGDKELIKELYIDCDKLRQTVFTLATETEDDDSSLGEILQASDDLSHVIGSYKKIVEGHSINGDAESAEQMQNRVTQGTESTNQSEVLIDLVGIDFQSPSQPMEEPSASSLRFPAELLCDLVAPRGQSEGVNAPSTSLSQFDEELLSLGRNKPFCPVLSDSTHGNASNLTSLQGSSQDLDVFGSSMPTVPIHSTHSLIVNDPTKTSTAASTISFPGPVFPTPPPATRTAIFPQPLNSAPTAMAPAPLPQLFSMTSPEHLATSQKAGTVPGPLDLPYSLSHTLQDLAMLDLMSNDLGATTTSSSSLITGVERGLPSPSTTKSHADAGPLLRSLSPILLLDQASPGRRQEDSLTQVFVPLEAIKPSKVCPVTAYDKNGVRLLLHFASNCPPGRPDVLVIVVSMLSTAPQPVRNIVLQAAVPRTMKVKLQPPSGTELAQFNPILPPPAITQVVLLTNPLKEKVRMRYKLTFMLEEQPFTELGEVNDFPPTDQWGAL</sequence>
<feature type="region of interest" description="Disordered" evidence="10">
    <location>
        <begin position="539"/>
        <end position="566"/>
    </location>
</feature>
<dbReference type="AlphaFoldDB" id="A0A8S4BAJ6"/>
<dbReference type="OrthoDB" id="447025at2759"/>
<evidence type="ECO:0000256" key="8">
    <source>
        <dbReference type="ARBA" id="ARBA00023034"/>
    </source>
</evidence>
<evidence type="ECO:0000256" key="6">
    <source>
        <dbReference type="ARBA" id="ARBA00022843"/>
    </source>
</evidence>
<evidence type="ECO:0000259" key="12">
    <source>
        <dbReference type="PROSITE" id="PS50180"/>
    </source>
</evidence>
<evidence type="ECO:0000313" key="14">
    <source>
        <dbReference type="EMBL" id="CAG5942214.1"/>
    </source>
</evidence>
<keyword evidence="4" id="KW-0813">Transport</keyword>
<keyword evidence="5" id="KW-0967">Endosome</keyword>
<dbReference type="PANTHER" id="PTHR45905">
    <property type="entry name" value="GOLGI-LOCALIZED, GAMMA-ADAPTIN EAR CONTAINING, ARF BINDING PROTEIN"/>
    <property type="match status" value="1"/>
</dbReference>
<dbReference type="PROSITE" id="PS50180">
    <property type="entry name" value="GAE"/>
    <property type="match status" value="1"/>
</dbReference>
<dbReference type="Gene3D" id="1.25.40.90">
    <property type="match status" value="1"/>
</dbReference>
<dbReference type="Pfam" id="PF03127">
    <property type="entry name" value="GAT"/>
    <property type="match status" value="1"/>
</dbReference>
<dbReference type="Pfam" id="PF00790">
    <property type="entry name" value="VHS"/>
    <property type="match status" value="1"/>
</dbReference>
<dbReference type="PROSITE" id="PS50179">
    <property type="entry name" value="VHS"/>
    <property type="match status" value="1"/>
</dbReference>
<evidence type="ECO:0000256" key="4">
    <source>
        <dbReference type="ARBA" id="ARBA00022448"/>
    </source>
</evidence>
<dbReference type="InterPro" id="IPR008152">
    <property type="entry name" value="Clathrin_a/b/g-adaptin_app_Ig"/>
</dbReference>
<dbReference type="CDD" id="cd14240">
    <property type="entry name" value="GAT_GGA3"/>
    <property type="match status" value="1"/>
</dbReference>
<evidence type="ECO:0000256" key="10">
    <source>
        <dbReference type="SAM" id="MobiDB-lite"/>
    </source>
</evidence>
<dbReference type="Pfam" id="PF02883">
    <property type="entry name" value="Alpha_adaptinC2"/>
    <property type="match status" value="1"/>
</dbReference>
<dbReference type="SMART" id="SM00288">
    <property type="entry name" value="VHS"/>
    <property type="match status" value="1"/>
</dbReference>
<evidence type="ECO:0000313" key="15">
    <source>
        <dbReference type="Proteomes" id="UP000677803"/>
    </source>
</evidence>
<dbReference type="GO" id="GO:0034394">
    <property type="term" value="P:protein localization to cell surface"/>
    <property type="evidence" value="ECO:0007669"/>
    <property type="project" value="TreeGrafter"/>
</dbReference>
<name>A0A8S4BAJ6_9TELE</name>
<dbReference type="Gene3D" id="1.20.58.160">
    <property type="match status" value="1"/>
</dbReference>
<dbReference type="SUPFAM" id="SSF89009">
    <property type="entry name" value="GAT-like domain"/>
    <property type="match status" value="1"/>
</dbReference>
<feature type="domain" description="GAE" evidence="12">
    <location>
        <begin position="604"/>
        <end position="725"/>
    </location>
</feature>
<dbReference type="SUPFAM" id="SSF49348">
    <property type="entry name" value="Clathrin adaptor appendage domain"/>
    <property type="match status" value="1"/>
</dbReference>
<evidence type="ECO:0000259" key="13">
    <source>
        <dbReference type="PROSITE" id="PS50909"/>
    </source>
</evidence>
<dbReference type="InterPro" id="IPR013041">
    <property type="entry name" value="Clathrin_app_Ig-like_sf"/>
</dbReference>
<dbReference type="SMART" id="SM00809">
    <property type="entry name" value="Alpha_adaptinC2"/>
    <property type="match status" value="1"/>
</dbReference>
<dbReference type="Pfam" id="PF18308">
    <property type="entry name" value="GGA_N-GAT"/>
    <property type="match status" value="1"/>
</dbReference>
<dbReference type="InterPro" id="IPR038425">
    <property type="entry name" value="GAT_sf"/>
</dbReference>
<dbReference type="GO" id="GO:0031267">
    <property type="term" value="F:small GTPase binding"/>
    <property type="evidence" value="ECO:0007669"/>
    <property type="project" value="InterPro"/>
</dbReference>
<dbReference type="InterPro" id="IPR044111">
    <property type="entry name" value="GAT_GGA3"/>
</dbReference>
<dbReference type="GO" id="GO:0035091">
    <property type="term" value="F:phosphatidylinositol binding"/>
    <property type="evidence" value="ECO:0007669"/>
    <property type="project" value="InterPro"/>
</dbReference>
<dbReference type="GO" id="GO:0006886">
    <property type="term" value="P:intracellular protein transport"/>
    <property type="evidence" value="ECO:0007669"/>
    <property type="project" value="InterPro"/>
</dbReference>
<keyword evidence="15" id="KW-1185">Reference proteome</keyword>
<protein>
    <submittedName>
        <fullName evidence="14">(Atlantic silverside) hypothetical protein</fullName>
    </submittedName>
</protein>
<dbReference type="InterPro" id="IPR002014">
    <property type="entry name" value="VHS_dom"/>
</dbReference>
<accession>A0A8S4BAJ6</accession>
<feature type="domain" description="VHS" evidence="11">
    <location>
        <begin position="15"/>
        <end position="145"/>
    </location>
</feature>
<evidence type="ECO:0000256" key="5">
    <source>
        <dbReference type="ARBA" id="ARBA00022753"/>
    </source>
</evidence>
<dbReference type="GO" id="GO:0043130">
    <property type="term" value="F:ubiquitin binding"/>
    <property type="evidence" value="ECO:0007669"/>
    <property type="project" value="InterPro"/>
</dbReference>
<dbReference type="GO" id="GO:0006893">
    <property type="term" value="P:Golgi to plasma membrane transport"/>
    <property type="evidence" value="ECO:0007669"/>
    <property type="project" value="TreeGrafter"/>
</dbReference>
<reference evidence="14" key="1">
    <citation type="submission" date="2021-05" db="EMBL/GenBank/DDBJ databases">
        <authorList>
            <person name="Tigano A."/>
        </authorList>
    </citation>
    <scope>NUCLEOTIDE SEQUENCE</scope>
</reference>
<comment type="similarity">
    <text evidence="3">Belongs to the GGA protein family.</text>
</comment>
<dbReference type="InterPro" id="IPR041198">
    <property type="entry name" value="GGA_N-GAT"/>
</dbReference>
<dbReference type="FunFam" id="1.20.5.170:FF:000023">
    <property type="entry name" value="ADP-ribosylation factor-binding protein GGA3 isoform X1"/>
    <property type="match status" value="1"/>
</dbReference>
<dbReference type="GO" id="GO:0005802">
    <property type="term" value="C:trans-Golgi network"/>
    <property type="evidence" value="ECO:0007669"/>
    <property type="project" value="InterPro"/>
</dbReference>
<keyword evidence="8" id="KW-0333">Golgi apparatus</keyword>
<comment type="caution">
    <text evidence="14">The sequence shown here is derived from an EMBL/GenBank/DDBJ whole genome shotgun (WGS) entry which is preliminary data.</text>
</comment>
<dbReference type="InterPro" id="IPR008153">
    <property type="entry name" value="GAE_dom"/>
</dbReference>
<dbReference type="EMBL" id="CAJRST010016668">
    <property type="protein sequence ID" value="CAG5942214.1"/>
    <property type="molecule type" value="Genomic_DNA"/>
</dbReference>
<dbReference type="Proteomes" id="UP000677803">
    <property type="component" value="Unassembled WGS sequence"/>
</dbReference>
<gene>
    <name evidence="14" type="ORF">MMEN_LOCUS14001</name>
</gene>
<keyword evidence="6" id="KW-0832">Ubl conjugation</keyword>
<dbReference type="FunFam" id="1.25.40.90:FF:000011">
    <property type="entry name" value="ADP-ribosylation factor-binding protein GGA3 isoform X1"/>
    <property type="match status" value="1"/>
</dbReference>
<dbReference type="FunFam" id="2.60.40.1230:FF:000001">
    <property type="entry name" value="ADP-ribosylation factor-binding protein GGA1 isoform 1"/>
    <property type="match status" value="1"/>
</dbReference>
<feature type="domain" description="GAT" evidence="13">
    <location>
        <begin position="170"/>
        <end position="297"/>
    </location>
</feature>
<proteinExistence type="inferred from homology"/>
<evidence type="ECO:0000256" key="9">
    <source>
        <dbReference type="ARBA" id="ARBA00023136"/>
    </source>
</evidence>
<dbReference type="InterPro" id="IPR008942">
    <property type="entry name" value="ENTH_VHS"/>
</dbReference>
<keyword evidence="9" id="KW-0472">Membrane</keyword>
<evidence type="ECO:0000256" key="2">
    <source>
        <dbReference type="ARBA" id="ARBA00004220"/>
    </source>
</evidence>
<comment type="subcellular location">
    <subcellularLocation>
        <location evidence="2">Early endosome membrane</location>
        <topology evidence="2">Peripheral membrane protein</topology>
    </subcellularLocation>
    <subcellularLocation>
        <location evidence="1">Golgi apparatus</location>
        <location evidence="1">trans-Golgi network membrane</location>
        <topology evidence="1">Peripheral membrane protein</topology>
    </subcellularLocation>
</comment>
<organism evidence="14 15">
    <name type="scientific">Menidia menidia</name>
    <name type="common">Atlantic silverside</name>
    <dbReference type="NCBI Taxonomy" id="238744"/>
    <lineage>
        <taxon>Eukaryota</taxon>
        <taxon>Metazoa</taxon>
        <taxon>Chordata</taxon>
        <taxon>Craniata</taxon>
        <taxon>Vertebrata</taxon>
        <taxon>Euteleostomi</taxon>
        <taxon>Actinopterygii</taxon>
        <taxon>Neopterygii</taxon>
        <taxon>Teleostei</taxon>
        <taxon>Neoteleostei</taxon>
        <taxon>Acanthomorphata</taxon>
        <taxon>Ovalentaria</taxon>
        <taxon>Atherinomorphae</taxon>
        <taxon>Atheriniformes</taxon>
        <taxon>Atherinopsidae</taxon>
        <taxon>Menidiinae</taxon>
        <taxon>Menidia</taxon>
    </lineage>
</organism>
<dbReference type="GO" id="GO:0031901">
    <property type="term" value="C:early endosome membrane"/>
    <property type="evidence" value="ECO:0007669"/>
    <property type="project" value="UniProtKB-SubCell"/>
</dbReference>
<evidence type="ECO:0000259" key="11">
    <source>
        <dbReference type="PROSITE" id="PS50179"/>
    </source>
</evidence>
<dbReference type="PANTHER" id="PTHR45905:SF3">
    <property type="entry name" value="ADP-RIBOSYLATION FACTOR-BINDING PROTEIN GGA3"/>
    <property type="match status" value="1"/>
</dbReference>
<dbReference type="SUPFAM" id="SSF48464">
    <property type="entry name" value="ENTH/VHS domain"/>
    <property type="match status" value="1"/>
</dbReference>
<dbReference type="Gene3D" id="1.20.5.170">
    <property type="match status" value="1"/>
</dbReference>